<comment type="caution">
    <text evidence="3">The sequence shown here is derived from an EMBL/GenBank/DDBJ whole genome shotgun (WGS) entry which is preliminary data.</text>
</comment>
<dbReference type="Pfam" id="PF12706">
    <property type="entry name" value="Lactamase_B_2"/>
    <property type="match status" value="1"/>
</dbReference>
<dbReference type="AlphaFoldDB" id="A0A841GAZ6"/>
<dbReference type="NCBIfam" id="NF041257">
    <property type="entry name" value="GntH_guanitoxin"/>
    <property type="match status" value="1"/>
</dbReference>
<dbReference type="PANTHER" id="PTHR46018:SF2">
    <property type="entry name" value="ZINC PHOSPHODIESTERASE ELAC PROTEIN 1"/>
    <property type="match status" value="1"/>
</dbReference>
<gene>
    <name evidence="3" type="ORF">HNR75_000991</name>
</gene>
<dbReference type="CDD" id="cd07719">
    <property type="entry name" value="arylsulfatase_AtsA-like_MBL-fold"/>
    <property type="match status" value="1"/>
</dbReference>
<dbReference type="EC" id="3.1.26.11" evidence="3"/>
<evidence type="ECO:0000256" key="1">
    <source>
        <dbReference type="ARBA" id="ARBA00022801"/>
    </source>
</evidence>
<keyword evidence="4" id="KW-1185">Reference proteome</keyword>
<name>A0A841GAZ6_9GAMM</name>
<dbReference type="InterPro" id="IPR001279">
    <property type="entry name" value="Metallo-B-lactamas"/>
</dbReference>
<dbReference type="RefSeq" id="WP_188025895.1">
    <property type="nucleotide sequence ID" value="NZ_JACHGR010000003.1"/>
</dbReference>
<sequence length="380" mass="40582">MGNSQSTALPALSYEGGTKAITMTPIVGTPQREYAETFIPGEEALEDGELRVTILGSGNPWPTRAQASASILVEVGNPERDVFVFDLGTGSLSNYASLKLPVNKLNKVFLTHLHADHMGDLLTLSGSFSKIGRADGPVSVWGPSGSEPRLGTRHFVEAIEEALAWDTAAGNGAINPDSMRIVANESDFSKTQVVYEANGVKVTSFPVVHCIDGTVGYRLDFAGLSFAYSGDTRPCWPLVRACEGVDVLIHECFPPAAALAAASGLSIERATIALTAAHTSPEAAGKVFQLVKPRLACLWHTLLSPQVVPMIFAELNAVYDGPTLQTQDLTVINITREAVVSRQAKVSNQLPPIPGKQSATFKPVAVPPPEWWAEALIHFD</sequence>
<organism evidence="3 4">
    <name type="scientific">Tolumonas osonensis</name>
    <dbReference type="NCBI Taxonomy" id="675874"/>
    <lineage>
        <taxon>Bacteria</taxon>
        <taxon>Pseudomonadati</taxon>
        <taxon>Pseudomonadota</taxon>
        <taxon>Gammaproteobacteria</taxon>
        <taxon>Aeromonadales</taxon>
        <taxon>Aeromonadaceae</taxon>
        <taxon>Tolumonas</taxon>
    </lineage>
</organism>
<evidence type="ECO:0000259" key="2">
    <source>
        <dbReference type="Pfam" id="PF12706"/>
    </source>
</evidence>
<reference evidence="3 4" key="1">
    <citation type="submission" date="2020-08" db="EMBL/GenBank/DDBJ databases">
        <title>Genomic Encyclopedia of Type Strains, Phase IV (KMG-IV): sequencing the most valuable type-strain genomes for metagenomic binning, comparative biology and taxonomic classification.</title>
        <authorList>
            <person name="Goeker M."/>
        </authorList>
    </citation>
    <scope>NUCLEOTIDE SEQUENCE [LARGE SCALE GENOMIC DNA]</scope>
    <source>
        <strain evidence="3 4">DSM 22975</strain>
    </source>
</reference>
<dbReference type="InterPro" id="IPR044094">
    <property type="entry name" value="AtsA-like_MBL-fold"/>
</dbReference>
<dbReference type="InterPro" id="IPR036866">
    <property type="entry name" value="RibonucZ/Hydroxyglut_hydro"/>
</dbReference>
<dbReference type="Gene3D" id="3.60.15.10">
    <property type="entry name" value="Ribonuclease Z/Hydroxyacylglutathione hydrolase-like"/>
    <property type="match status" value="1"/>
</dbReference>
<accession>A0A841GAZ6</accession>
<proteinExistence type="predicted"/>
<evidence type="ECO:0000313" key="4">
    <source>
        <dbReference type="Proteomes" id="UP000585721"/>
    </source>
</evidence>
<keyword evidence="1 3" id="KW-0378">Hydrolase</keyword>
<dbReference type="Proteomes" id="UP000585721">
    <property type="component" value="Unassembled WGS sequence"/>
</dbReference>
<evidence type="ECO:0000313" key="3">
    <source>
        <dbReference type="EMBL" id="MBB6055109.1"/>
    </source>
</evidence>
<dbReference type="EMBL" id="JACHGR010000003">
    <property type="protein sequence ID" value="MBB6055109.1"/>
    <property type="molecule type" value="Genomic_DNA"/>
</dbReference>
<dbReference type="SUPFAM" id="SSF56281">
    <property type="entry name" value="Metallo-hydrolase/oxidoreductase"/>
    <property type="match status" value="1"/>
</dbReference>
<dbReference type="GO" id="GO:0042781">
    <property type="term" value="F:3'-tRNA processing endoribonuclease activity"/>
    <property type="evidence" value="ECO:0007669"/>
    <property type="project" value="UniProtKB-EC"/>
</dbReference>
<dbReference type="PANTHER" id="PTHR46018">
    <property type="entry name" value="ZINC PHOSPHODIESTERASE ELAC PROTEIN 1"/>
    <property type="match status" value="1"/>
</dbReference>
<protein>
    <submittedName>
        <fullName evidence="3">Ribonuclease Z</fullName>
        <ecNumber evidence="3">3.1.26.11</ecNumber>
    </submittedName>
</protein>
<feature type="domain" description="Metallo-beta-lactamase" evidence="2">
    <location>
        <begin position="101"/>
        <end position="300"/>
    </location>
</feature>